<gene>
    <name evidence="1" type="ORF">LUA448_LOCUS29707</name>
</gene>
<evidence type="ECO:0000313" key="2">
    <source>
        <dbReference type="Proteomes" id="UP000663833"/>
    </source>
</evidence>
<evidence type="ECO:0000313" key="1">
    <source>
        <dbReference type="EMBL" id="CAF3586200.1"/>
    </source>
</evidence>
<organism evidence="1 2">
    <name type="scientific">Rotaria socialis</name>
    <dbReference type="NCBI Taxonomy" id="392032"/>
    <lineage>
        <taxon>Eukaryota</taxon>
        <taxon>Metazoa</taxon>
        <taxon>Spiralia</taxon>
        <taxon>Gnathifera</taxon>
        <taxon>Rotifera</taxon>
        <taxon>Eurotatoria</taxon>
        <taxon>Bdelloidea</taxon>
        <taxon>Philodinida</taxon>
        <taxon>Philodinidae</taxon>
        <taxon>Rotaria</taxon>
    </lineage>
</organism>
<reference evidence="1" key="1">
    <citation type="submission" date="2021-02" db="EMBL/GenBank/DDBJ databases">
        <authorList>
            <person name="Nowell W R."/>
        </authorList>
    </citation>
    <scope>NUCLEOTIDE SEQUENCE</scope>
</reference>
<dbReference type="EMBL" id="CAJNYD010004277">
    <property type="protein sequence ID" value="CAF3586200.1"/>
    <property type="molecule type" value="Genomic_DNA"/>
</dbReference>
<dbReference type="AlphaFoldDB" id="A0A818M054"/>
<evidence type="ECO:0008006" key="3">
    <source>
        <dbReference type="Google" id="ProtNLM"/>
    </source>
</evidence>
<sequence>MLANQPKGQRKNETSIKFDDALKTINPKITYTGDDKDPDFLMLFRGNRPDFTWSTSGNYSDPRKQCVNGRKRHDRSGDRNDCPGYYPWNVVSVIEKKKKKKNVLLPDDTYQLLEYLRSIVLVLRGRKYAVGCLTNYKMIIFGKASINDDIFTYEIFQSMKINEQYWQFLHCNRTDLGRVDFSIPFGFDIKITLDRGANGIVYRIAYNNYEYVMKISNKKSMKEYEIAEKMNTYIDPNMQAARIIRMIIIEDSSTYHGFKGGFITASNPVLNEYESSSGRQVSAYYTDDWVSAIYMLLLSHCSSDDHKTLQSFATVSSVDALRLQREVILKLNEMECQRDNLMDVDELYGVTIEIITAMKNLGLVTSNI</sequence>
<accession>A0A818M054</accession>
<dbReference type="Proteomes" id="UP000663833">
    <property type="component" value="Unassembled WGS sequence"/>
</dbReference>
<protein>
    <recommendedName>
        <fullName evidence="3">Protein kinase domain-containing protein</fullName>
    </recommendedName>
</protein>
<comment type="caution">
    <text evidence="1">The sequence shown here is derived from an EMBL/GenBank/DDBJ whole genome shotgun (WGS) entry which is preliminary data.</text>
</comment>
<name>A0A818M054_9BILA</name>
<proteinExistence type="predicted"/>